<reference evidence="9" key="1">
    <citation type="submission" date="2023-06" db="EMBL/GenBank/DDBJ databases">
        <title>Genome-scale phylogeny and comparative genomics of the fungal order Sordariales.</title>
        <authorList>
            <consortium name="Lawrence Berkeley National Laboratory"/>
            <person name="Hensen N."/>
            <person name="Bonometti L."/>
            <person name="Westerberg I."/>
            <person name="Brannstrom I.O."/>
            <person name="Guillou S."/>
            <person name="Cros-Aarteil S."/>
            <person name="Calhoun S."/>
            <person name="Haridas S."/>
            <person name="Kuo A."/>
            <person name="Mondo S."/>
            <person name="Pangilinan J."/>
            <person name="Riley R."/>
            <person name="Labutti K."/>
            <person name="Andreopoulos B."/>
            <person name="Lipzen A."/>
            <person name="Chen C."/>
            <person name="Yanf M."/>
            <person name="Daum C."/>
            <person name="Ng V."/>
            <person name="Clum A."/>
            <person name="Steindorff A."/>
            <person name="Ohm R."/>
            <person name="Martin F."/>
            <person name="Silar P."/>
            <person name="Natvig D."/>
            <person name="Lalanne C."/>
            <person name="Gautier V."/>
            <person name="Ament-Velasquez S.L."/>
            <person name="Kruys A."/>
            <person name="Hutchinson M.I."/>
            <person name="Powell A.J."/>
            <person name="Barry K."/>
            <person name="Miller A.N."/>
            <person name="Grigoriev I.V."/>
            <person name="Debuchy R."/>
            <person name="Gladieux P."/>
            <person name="Thoren M.H."/>
            <person name="Johannesson H."/>
        </authorList>
    </citation>
    <scope>NUCLEOTIDE SEQUENCE</scope>
    <source>
        <strain evidence="9">SMH4607-1</strain>
    </source>
</reference>
<feature type="compositionally biased region" description="Pro residues" evidence="6">
    <location>
        <begin position="137"/>
        <end position="149"/>
    </location>
</feature>
<evidence type="ECO:0000256" key="2">
    <source>
        <dbReference type="ARBA" id="ARBA00013014"/>
    </source>
</evidence>
<dbReference type="SUPFAM" id="SSF48179">
    <property type="entry name" value="6-phosphogluconate dehydrogenase C-terminal domain-like"/>
    <property type="match status" value="1"/>
</dbReference>
<gene>
    <name evidence="9" type="ORF">B0H67DRAFT_579043</name>
</gene>
<dbReference type="Pfam" id="PF08546">
    <property type="entry name" value="ApbA_C"/>
    <property type="match status" value="1"/>
</dbReference>
<dbReference type="GO" id="GO:0015940">
    <property type="term" value="P:pantothenate biosynthetic process"/>
    <property type="evidence" value="ECO:0007669"/>
    <property type="project" value="InterPro"/>
</dbReference>
<feature type="domain" description="Ketopantoate reductase N-terminal" evidence="7">
    <location>
        <begin position="195"/>
        <end position="357"/>
    </location>
</feature>
<comment type="similarity">
    <text evidence="1">Belongs to the ketopantoate reductase family.</text>
</comment>
<dbReference type="GO" id="GO:0005739">
    <property type="term" value="C:mitochondrion"/>
    <property type="evidence" value="ECO:0007669"/>
    <property type="project" value="TreeGrafter"/>
</dbReference>
<feature type="region of interest" description="Disordered" evidence="6">
    <location>
        <begin position="23"/>
        <end position="172"/>
    </location>
</feature>
<dbReference type="InterPro" id="IPR013752">
    <property type="entry name" value="KPA_reductase"/>
</dbReference>
<evidence type="ECO:0000256" key="1">
    <source>
        <dbReference type="ARBA" id="ARBA00007870"/>
    </source>
</evidence>
<dbReference type="PANTHER" id="PTHR43765">
    <property type="entry name" value="2-DEHYDROPANTOATE 2-REDUCTASE-RELATED"/>
    <property type="match status" value="1"/>
</dbReference>
<dbReference type="GO" id="GO:0050661">
    <property type="term" value="F:NADP binding"/>
    <property type="evidence" value="ECO:0007669"/>
    <property type="project" value="TreeGrafter"/>
</dbReference>
<feature type="region of interest" description="Disordered" evidence="6">
    <location>
        <begin position="520"/>
        <end position="557"/>
    </location>
</feature>
<dbReference type="NCBIfam" id="TIGR00745">
    <property type="entry name" value="apbA_panE"/>
    <property type="match status" value="1"/>
</dbReference>
<dbReference type="GO" id="GO:0008677">
    <property type="term" value="F:2-dehydropantoate 2-reductase activity"/>
    <property type="evidence" value="ECO:0007669"/>
    <property type="project" value="UniProtKB-EC"/>
</dbReference>
<evidence type="ECO:0000256" key="5">
    <source>
        <dbReference type="ARBA" id="ARBA00032024"/>
    </source>
</evidence>
<sequence>MTLERLPFFKLRWTNRPIVARGARGTHFPTCGSRSGYPLPLRRPVSTEAAPSDAARPEAQDPVGLVQPDDVPPQRPISTEAAPSDAPQPDAAQPEAQDPVRVVQPDDVPSQRPITTGAAQPEAQDAVGPAPAQQDDVPPPKPGNIPSPLPIRRVGGGPRIQVPTSRPPPSPGRAFKGYQTAHINEFLKDKNHGRIHILGAGNLGKFIAHSIKLSAPEQPITLILRSQDRLDGFQAAEDRIMCRNLEGIWQETIGYKYEVLDPNEMRRIRSLIVATKAQDTVDALRQVKHRIHPTAGEILLVQNGMGGHMSAIDLFDDIPMARIAFWAGVCSAGVTADPEIPFGIQHNGGGQLVMGLLRGLPQDRPMMQRLVESPPLQAVVTESGRQLHEALLTKLAVNAIINPLTAVYNCHQNGELFNQPSAESTATALVAEIGAVLRASLPDKVGRAEFENEALLNLARRVAQQTAGNTSSMLQDVMAGRKTEIDYINGYIVRQGKHHGIPTPINEALCDMVKRNKSITDGDASSHLSAIEPLPSPRGISEPDDEASNATTPPPKEDRYAFEIYRAESALKILNRLKRARFLPRARDLEAANIPIRKVKYKVRKKGELYPPTLKTATERLSTVEIDILQHVRSLSW</sequence>
<evidence type="ECO:0000259" key="8">
    <source>
        <dbReference type="Pfam" id="PF08546"/>
    </source>
</evidence>
<dbReference type="InterPro" id="IPR003710">
    <property type="entry name" value="ApbA"/>
</dbReference>
<keyword evidence="3" id="KW-0521">NADP</keyword>
<protein>
    <recommendedName>
        <fullName evidence="2">2-dehydropantoate 2-reductase</fullName>
        <ecNumber evidence="2">1.1.1.169</ecNumber>
    </recommendedName>
    <alternativeName>
        <fullName evidence="5">Ketopantoate reductase</fullName>
    </alternativeName>
</protein>
<dbReference type="Proteomes" id="UP001172102">
    <property type="component" value="Unassembled WGS sequence"/>
</dbReference>
<proteinExistence type="inferred from homology"/>
<organism evidence="9 10">
    <name type="scientific">Lasiosphaeris hirsuta</name>
    <dbReference type="NCBI Taxonomy" id="260670"/>
    <lineage>
        <taxon>Eukaryota</taxon>
        <taxon>Fungi</taxon>
        <taxon>Dikarya</taxon>
        <taxon>Ascomycota</taxon>
        <taxon>Pezizomycotina</taxon>
        <taxon>Sordariomycetes</taxon>
        <taxon>Sordariomycetidae</taxon>
        <taxon>Sordariales</taxon>
        <taxon>Lasiosphaeriaceae</taxon>
        <taxon>Lasiosphaeris</taxon>
    </lineage>
</organism>
<dbReference type="AlphaFoldDB" id="A0AA40DSQ1"/>
<name>A0AA40DSQ1_9PEZI</name>
<dbReference type="InterPro" id="IPR036291">
    <property type="entry name" value="NAD(P)-bd_dom_sf"/>
</dbReference>
<feature type="domain" description="Ketopantoate reductase C-terminal" evidence="8">
    <location>
        <begin position="389"/>
        <end position="515"/>
    </location>
</feature>
<keyword evidence="10" id="KW-1185">Reference proteome</keyword>
<evidence type="ECO:0000313" key="9">
    <source>
        <dbReference type="EMBL" id="KAK0714769.1"/>
    </source>
</evidence>
<dbReference type="Gene3D" id="3.40.50.720">
    <property type="entry name" value="NAD(P)-binding Rossmann-like Domain"/>
    <property type="match status" value="1"/>
</dbReference>
<dbReference type="InterPro" id="IPR013328">
    <property type="entry name" value="6PGD_dom2"/>
</dbReference>
<accession>A0AA40DSQ1</accession>
<keyword evidence="4" id="KW-0560">Oxidoreductase</keyword>
<dbReference type="Gene3D" id="1.10.1040.10">
    <property type="entry name" value="N-(1-d-carboxylethyl)-l-norvaline Dehydrogenase, domain 2"/>
    <property type="match status" value="1"/>
</dbReference>
<comment type="caution">
    <text evidence="9">The sequence shown here is derived from an EMBL/GenBank/DDBJ whole genome shotgun (WGS) entry which is preliminary data.</text>
</comment>
<feature type="compositionally biased region" description="Low complexity" evidence="6">
    <location>
        <begin position="80"/>
        <end position="111"/>
    </location>
</feature>
<dbReference type="EC" id="1.1.1.169" evidence="2"/>
<evidence type="ECO:0000259" key="7">
    <source>
        <dbReference type="Pfam" id="PF02558"/>
    </source>
</evidence>
<dbReference type="InterPro" id="IPR050838">
    <property type="entry name" value="Ketopantoate_reductase"/>
</dbReference>
<dbReference type="InterPro" id="IPR013332">
    <property type="entry name" value="KPR_N"/>
</dbReference>
<evidence type="ECO:0000256" key="6">
    <source>
        <dbReference type="SAM" id="MobiDB-lite"/>
    </source>
</evidence>
<evidence type="ECO:0000256" key="4">
    <source>
        <dbReference type="ARBA" id="ARBA00023002"/>
    </source>
</evidence>
<evidence type="ECO:0000313" key="10">
    <source>
        <dbReference type="Proteomes" id="UP001172102"/>
    </source>
</evidence>
<dbReference type="InterPro" id="IPR008927">
    <property type="entry name" value="6-PGluconate_DH-like_C_sf"/>
</dbReference>
<dbReference type="Pfam" id="PF02558">
    <property type="entry name" value="ApbA"/>
    <property type="match status" value="1"/>
</dbReference>
<dbReference type="SUPFAM" id="SSF51735">
    <property type="entry name" value="NAD(P)-binding Rossmann-fold domains"/>
    <property type="match status" value="1"/>
</dbReference>
<dbReference type="PANTHER" id="PTHR43765:SF2">
    <property type="entry name" value="2-DEHYDROPANTOATE 2-REDUCTASE"/>
    <property type="match status" value="1"/>
</dbReference>
<dbReference type="EMBL" id="JAUKUA010000004">
    <property type="protein sequence ID" value="KAK0714769.1"/>
    <property type="molecule type" value="Genomic_DNA"/>
</dbReference>
<evidence type="ECO:0000256" key="3">
    <source>
        <dbReference type="ARBA" id="ARBA00022857"/>
    </source>
</evidence>